<name>S3J3L8_9ENTR</name>
<evidence type="ECO:0000313" key="2">
    <source>
        <dbReference type="Proteomes" id="UP000014585"/>
    </source>
</evidence>
<dbReference type="HOGENOM" id="CLU_3197641_0_0_6"/>
<evidence type="ECO:0000313" key="1">
    <source>
        <dbReference type="EMBL" id="EPF20438.1"/>
    </source>
</evidence>
<comment type="caution">
    <text evidence="1">The sequence shown here is derived from an EMBL/GenBank/DDBJ whole genome shotgun (WGS) entry which is preliminary data.</text>
</comment>
<dbReference type="EMBL" id="ATDT01000003">
    <property type="protein sequence ID" value="EPF20438.1"/>
    <property type="molecule type" value="Genomic_DNA"/>
</dbReference>
<accession>S3J3L8</accession>
<gene>
    <name evidence="1" type="ORF">HMPREF0201_00164</name>
</gene>
<dbReference type="Proteomes" id="UP000014585">
    <property type="component" value="Unassembled WGS sequence"/>
</dbReference>
<reference evidence="1 2" key="1">
    <citation type="submission" date="2013-04" db="EMBL/GenBank/DDBJ databases">
        <authorList>
            <person name="Weinstock G."/>
            <person name="Sodergren E."/>
            <person name="Lobos E.A."/>
            <person name="Fulton L."/>
            <person name="Fulton R."/>
            <person name="Courtney L."/>
            <person name="Fronick C."/>
            <person name="O'Laughlin M."/>
            <person name="Godfrey J."/>
            <person name="Wilson R.M."/>
            <person name="Miner T."/>
            <person name="Farmer C."/>
            <person name="Delehaunty K."/>
            <person name="Cordes M."/>
            <person name="Minx P."/>
            <person name="Tomlinson C."/>
            <person name="Chen J."/>
            <person name="Wollam A."/>
            <person name="Pepin K.H."/>
            <person name="Palsikar V.B."/>
            <person name="Zhang X."/>
            <person name="Suruliraj S."/>
            <person name="Perna N.T."/>
            <person name="Plunkett G."/>
            <person name="Warren W."/>
            <person name="Mitreva M."/>
            <person name="Mardis E.R."/>
            <person name="Wilson R.K."/>
        </authorList>
    </citation>
    <scope>NUCLEOTIDE SEQUENCE [LARGE SCALE GENOMIC DNA]</scope>
    <source>
        <strain evidence="1 2">DSM 4568</strain>
    </source>
</reference>
<protein>
    <submittedName>
        <fullName evidence="1">Uncharacterized protein</fullName>
    </submittedName>
</protein>
<sequence length="45" mass="4738">MAKFSISEAAGFGNVSYATYTSAVKSGKSVKANYASKLIQFLSTL</sequence>
<organism evidence="1 2">
    <name type="scientific">Cedecea davisae DSM 4568</name>
    <dbReference type="NCBI Taxonomy" id="566551"/>
    <lineage>
        <taxon>Bacteria</taxon>
        <taxon>Pseudomonadati</taxon>
        <taxon>Pseudomonadota</taxon>
        <taxon>Gammaproteobacteria</taxon>
        <taxon>Enterobacterales</taxon>
        <taxon>Enterobacteriaceae</taxon>
        <taxon>Cedecea</taxon>
    </lineage>
</organism>
<dbReference type="AlphaFoldDB" id="S3J3L8"/>
<proteinExistence type="predicted"/>